<dbReference type="InterPro" id="IPR050926">
    <property type="entry name" value="Aconitase/IPM_isomerase"/>
</dbReference>
<dbReference type="Gene3D" id="1.25.40.310">
    <property type="entry name" value="Aconitate B, HEAT-like domain"/>
    <property type="match status" value="1"/>
</dbReference>
<dbReference type="Gene3D" id="3.20.19.10">
    <property type="entry name" value="Aconitase, domain 4"/>
    <property type="match status" value="1"/>
</dbReference>
<dbReference type="STRING" id="156994.SAMN04488028_1011209"/>
<evidence type="ECO:0000256" key="2">
    <source>
        <dbReference type="ARBA" id="ARBA00023004"/>
    </source>
</evidence>
<dbReference type="GO" id="GO:0046872">
    <property type="term" value="F:metal ion binding"/>
    <property type="evidence" value="ECO:0007669"/>
    <property type="project" value="UniProtKB-KW"/>
</dbReference>
<dbReference type="InterPro" id="IPR015931">
    <property type="entry name" value="Acnase/IPM_dHydase_lsu_aba_1/3"/>
</dbReference>
<dbReference type="InterPro" id="IPR015929">
    <property type="entry name" value="Aconitase_B_swivel"/>
</dbReference>
<dbReference type="Pfam" id="PF06434">
    <property type="entry name" value="Aconitase_2_N"/>
    <property type="match status" value="1"/>
</dbReference>
<evidence type="ECO:0000256" key="3">
    <source>
        <dbReference type="ARBA" id="ARBA00023014"/>
    </source>
</evidence>
<dbReference type="InterPro" id="IPR036288">
    <property type="entry name" value="Aconitase_B_HEAT-like_dom_sf"/>
</dbReference>
<dbReference type="InterPro" id="IPR015932">
    <property type="entry name" value="Aconitase_dom2"/>
</dbReference>
<dbReference type="SUPFAM" id="SSF53732">
    <property type="entry name" value="Aconitase iron-sulfur domain"/>
    <property type="match status" value="1"/>
</dbReference>
<reference evidence="8" key="1">
    <citation type="submission" date="2016-11" db="EMBL/GenBank/DDBJ databases">
        <authorList>
            <person name="Varghese N."/>
            <person name="Submissions S."/>
        </authorList>
    </citation>
    <scope>NUCLEOTIDE SEQUENCE [LARGE SCALE GENOMIC DNA]</scope>
    <source>
        <strain evidence="8">DSM 26134</strain>
    </source>
</reference>
<protein>
    <submittedName>
        <fullName evidence="7">Aconitase</fullName>
    </submittedName>
</protein>
<dbReference type="Gene3D" id="3.40.1060.10">
    <property type="entry name" value="Aconitase, Domain 2"/>
    <property type="match status" value="1"/>
</dbReference>
<dbReference type="GO" id="GO:0005829">
    <property type="term" value="C:cytosol"/>
    <property type="evidence" value="ECO:0007669"/>
    <property type="project" value="TreeGrafter"/>
</dbReference>
<dbReference type="InterPro" id="IPR015933">
    <property type="entry name" value="Aconitase_B_HEAT-like_dom"/>
</dbReference>
<dbReference type="PANTHER" id="PTHR43160">
    <property type="entry name" value="ACONITATE HYDRATASE B"/>
    <property type="match status" value="1"/>
</dbReference>
<dbReference type="NCBIfam" id="NF006690">
    <property type="entry name" value="PRK09238.1"/>
    <property type="match status" value="1"/>
</dbReference>
<dbReference type="InterPro" id="IPR036008">
    <property type="entry name" value="Aconitase_4Fe-4S_dom"/>
</dbReference>
<evidence type="ECO:0000256" key="1">
    <source>
        <dbReference type="ARBA" id="ARBA00022723"/>
    </source>
</evidence>
<dbReference type="SUPFAM" id="SSF52016">
    <property type="entry name" value="LeuD/IlvD-like"/>
    <property type="match status" value="1"/>
</dbReference>
<evidence type="ECO:0000313" key="7">
    <source>
        <dbReference type="EMBL" id="SHJ78042.1"/>
    </source>
</evidence>
<dbReference type="AlphaFoldDB" id="A0A1M6M3M7"/>
<dbReference type="InterPro" id="IPR015928">
    <property type="entry name" value="Aconitase/3IPM_dehydase_swvl"/>
</dbReference>
<dbReference type="Proteomes" id="UP000184474">
    <property type="component" value="Unassembled WGS sequence"/>
</dbReference>
<dbReference type="RefSeq" id="WP_073120337.1">
    <property type="nucleotide sequence ID" value="NZ_FRAA01000001.1"/>
</dbReference>
<dbReference type="PANTHER" id="PTHR43160:SF4">
    <property type="entry name" value="ACONITATE HYDRATASE B"/>
    <property type="match status" value="1"/>
</dbReference>
<feature type="domain" description="Aconitase B swivel" evidence="5">
    <location>
        <begin position="178"/>
        <end position="408"/>
    </location>
</feature>
<keyword evidence="1" id="KW-0479">Metal-binding</keyword>
<dbReference type="Pfam" id="PF11791">
    <property type="entry name" value="Aconitase_B_N"/>
    <property type="match status" value="1"/>
</dbReference>
<feature type="domain" description="Aconitase/3-isopropylmalate dehydratase large subunit alpha/beta/alpha" evidence="4">
    <location>
        <begin position="412"/>
        <end position="897"/>
    </location>
</feature>
<dbReference type="Gene3D" id="3.30.499.10">
    <property type="entry name" value="Aconitase, domain 3"/>
    <property type="match status" value="2"/>
</dbReference>
<keyword evidence="2" id="KW-0408">Iron</keyword>
<dbReference type="InterPro" id="IPR001030">
    <property type="entry name" value="Acoase/IPM_deHydtase_lsu_aba"/>
</dbReference>
<dbReference type="GO" id="GO:0019629">
    <property type="term" value="P:propionate catabolic process, 2-methylcitrate cycle"/>
    <property type="evidence" value="ECO:0007669"/>
    <property type="project" value="TreeGrafter"/>
</dbReference>
<keyword evidence="8" id="KW-1185">Reference proteome</keyword>
<evidence type="ECO:0000259" key="5">
    <source>
        <dbReference type="Pfam" id="PF06434"/>
    </source>
</evidence>
<dbReference type="GO" id="GO:0047456">
    <property type="term" value="F:2-methylisocitrate dehydratase activity"/>
    <property type="evidence" value="ECO:0007669"/>
    <property type="project" value="TreeGrafter"/>
</dbReference>
<feature type="domain" description="Aconitase B HEAT-like" evidence="6">
    <location>
        <begin position="7"/>
        <end position="163"/>
    </location>
</feature>
<gene>
    <name evidence="7" type="ORF">SAMN04488028_1011209</name>
</gene>
<dbReference type="GO" id="GO:0003994">
    <property type="term" value="F:aconitate hydratase activity"/>
    <property type="evidence" value="ECO:0007669"/>
    <property type="project" value="InterPro"/>
</dbReference>
<dbReference type="GO" id="GO:0006099">
    <property type="term" value="P:tricarboxylic acid cycle"/>
    <property type="evidence" value="ECO:0007669"/>
    <property type="project" value="InterPro"/>
</dbReference>
<keyword evidence="3" id="KW-0411">Iron-sulfur</keyword>
<evidence type="ECO:0000259" key="4">
    <source>
        <dbReference type="Pfam" id="PF00330"/>
    </source>
</evidence>
<dbReference type="GO" id="GO:0051539">
    <property type="term" value="F:4 iron, 4 sulfur cluster binding"/>
    <property type="evidence" value="ECO:0007669"/>
    <property type="project" value="TreeGrafter"/>
</dbReference>
<dbReference type="Pfam" id="PF00330">
    <property type="entry name" value="Aconitase"/>
    <property type="match status" value="1"/>
</dbReference>
<evidence type="ECO:0000313" key="8">
    <source>
        <dbReference type="Proteomes" id="UP000184474"/>
    </source>
</evidence>
<name>A0A1M6M3M7_REIAG</name>
<organism evidence="7 8">
    <name type="scientific">Reichenbachiella agariperforans</name>
    <dbReference type="NCBI Taxonomy" id="156994"/>
    <lineage>
        <taxon>Bacteria</taxon>
        <taxon>Pseudomonadati</taxon>
        <taxon>Bacteroidota</taxon>
        <taxon>Cytophagia</taxon>
        <taxon>Cytophagales</taxon>
        <taxon>Reichenbachiellaceae</taxon>
        <taxon>Reichenbachiella</taxon>
    </lineage>
</organism>
<proteinExistence type="predicted"/>
<accession>A0A1M6M3M7</accession>
<evidence type="ECO:0000259" key="6">
    <source>
        <dbReference type="Pfam" id="PF11791"/>
    </source>
</evidence>
<dbReference type="SUPFAM" id="SSF74778">
    <property type="entry name" value="Aconitase B, N-terminal domain"/>
    <property type="match status" value="1"/>
</dbReference>
<dbReference type="EMBL" id="FRAA01000001">
    <property type="protein sequence ID" value="SHJ78042.1"/>
    <property type="molecule type" value="Genomic_DNA"/>
</dbReference>
<sequence length="926" mass="100675">MNTHYNDYIKEIEERKGEGLHPKPIDGAELLSEIISQIKDSGNASREDSLKFFIYNVLPGTTSAAGVKAKFLKEIILGESVVEEITPTFAFELLSHMKGGPSIEVLLDLALADDASIAQEAAKVLKTQVFLYDADYDRLKQAYESGNAIAKELLESYAKAEFFTELPDVEEEIEIVTFIAGVGDISTDLLSPGGDAHSRSDRELHGQCIFEHNKQMQSDLTALKEKHPDKRVMLLAEKGTMGVGSSRMSGVNNVALWTGIQASPYVPFVNIAPIIAGTNGISPIFLTTVGVTGGIGIDLKNWVKKTDADGKVIVDADGEPVLEEAYSVATGTVLTINTKKKKLYNGDQELMDISASLTPQKVEFIKAGGSYAIVFGKKIQTFAAKTLGIEAPVVFAPSKEVSHEGQGLTAVEKIFNKNAVGTTPGKVLHAGSDVRVEVNIVGSQDTTGLMTSQELESMAATTISPIVDGAYQSGCHTASVWDSKAQANIPKLMKFMNDFGLITARDPKGEYHAMTDVIHKVLNDITIDDWAIIIGGDSHTRMSKGVAFGADSGTVALALATGEASMPIPESVKVTFKGDMKSYMDFRDVVHATQQQMLKQFSGENVFQGRIIEVHIGTLTADQAFTFTDWTAEMKAKASICISEDETLIESLEIAKGRIQIMIDKGMDNQKQVLQGLINIANKRIAEIRSGEKPALTPDANAKYYADVVVDLDQIVEPMIADPDVNNDDVSKRYTHDVIRPLSYYGGDKKVDLGFIGSCMVHKGDMKILAQMLKNIESQQGKVEFKAPLVVAPPTYNIVDELKAEGDWDVLKKYSGFEFDDNAPKGAARTKYENMLYLERPGCNLCMGNQEKAEPGDTVMATSTRLFQGRVVKDSTEKKGESLLSSTPVVVLSTVLGRTPNLAEYEAAVKGINLTKFKPSSKLLMK</sequence>